<protein>
    <submittedName>
        <fullName evidence="1">Uncharacterized protein</fullName>
    </submittedName>
</protein>
<proteinExistence type="predicted"/>
<gene>
    <name evidence="1" type="ORF">CLOBOL_01931</name>
</gene>
<sequence>MDSCISTSLFFLCFQFMREEPVTCHLFFGTMSQSLDTAYIISMEGE</sequence>
<dbReference type="EMBL" id="ABCC02000021">
    <property type="protein sequence ID" value="EDP17691.1"/>
    <property type="molecule type" value="Genomic_DNA"/>
</dbReference>
<evidence type="ECO:0000313" key="2">
    <source>
        <dbReference type="Proteomes" id="UP000005396"/>
    </source>
</evidence>
<reference evidence="1 2" key="2">
    <citation type="submission" date="2007-09" db="EMBL/GenBank/DDBJ databases">
        <title>Draft genome sequence of Clostridium bolteae (ATCC BAA-613).</title>
        <authorList>
            <person name="Sudarsanam P."/>
            <person name="Ley R."/>
            <person name="Guruge J."/>
            <person name="Turnbaugh P.J."/>
            <person name="Mahowald M."/>
            <person name="Liep D."/>
            <person name="Gordon J."/>
        </authorList>
    </citation>
    <scope>NUCLEOTIDE SEQUENCE [LARGE SCALE GENOMIC DNA]</scope>
    <source>
        <strain evidence="2">ATCC BAA-613 / DSM 15670 / CCUG 46953 / JCM 12243 / WAL 16351</strain>
    </source>
</reference>
<name>A8RMJ5_ENTBW</name>
<evidence type="ECO:0000313" key="1">
    <source>
        <dbReference type="EMBL" id="EDP17691.1"/>
    </source>
</evidence>
<comment type="caution">
    <text evidence="1">The sequence shown here is derived from an EMBL/GenBank/DDBJ whole genome shotgun (WGS) entry which is preliminary data.</text>
</comment>
<reference evidence="1 2" key="1">
    <citation type="submission" date="2007-08" db="EMBL/GenBank/DDBJ databases">
        <authorList>
            <person name="Fulton L."/>
            <person name="Clifton S."/>
            <person name="Fulton B."/>
            <person name="Xu J."/>
            <person name="Minx P."/>
            <person name="Pepin K.H."/>
            <person name="Johnson M."/>
            <person name="Thiruvilangam P."/>
            <person name="Bhonagiri V."/>
            <person name="Nash W.E."/>
            <person name="Mardis E.R."/>
            <person name="Wilson R.K."/>
        </authorList>
    </citation>
    <scope>NUCLEOTIDE SEQUENCE [LARGE SCALE GENOMIC DNA]</scope>
    <source>
        <strain evidence="2">ATCC BAA-613 / DSM 15670 / CCUG 46953 / JCM 12243 / WAL 16351</strain>
    </source>
</reference>
<dbReference type="Proteomes" id="UP000005396">
    <property type="component" value="Unassembled WGS sequence"/>
</dbReference>
<dbReference type="HOGENOM" id="CLU_3181980_0_0_9"/>
<dbReference type="PaxDb" id="411902-CLOBOL_01931"/>
<dbReference type="AlphaFoldDB" id="A8RMJ5"/>
<accession>A8RMJ5</accession>
<organism evidence="1 2">
    <name type="scientific">Enterocloster bolteae (strain ATCC BAA-613 / DSM 15670 / CCUG 46953 / JCM 12243 / WAL 16351)</name>
    <name type="common">Clostridium bolteae</name>
    <dbReference type="NCBI Taxonomy" id="411902"/>
    <lineage>
        <taxon>Bacteria</taxon>
        <taxon>Bacillati</taxon>
        <taxon>Bacillota</taxon>
        <taxon>Clostridia</taxon>
        <taxon>Lachnospirales</taxon>
        <taxon>Lachnospiraceae</taxon>
        <taxon>Enterocloster</taxon>
    </lineage>
</organism>